<accession>A0A9P0HA62</accession>
<evidence type="ECO:0000313" key="1">
    <source>
        <dbReference type="EMBL" id="CAH1398225.1"/>
    </source>
</evidence>
<dbReference type="EMBL" id="OV725080">
    <property type="protein sequence ID" value="CAH1398225.1"/>
    <property type="molecule type" value="Genomic_DNA"/>
</dbReference>
<evidence type="ECO:0000313" key="2">
    <source>
        <dbReference type="Proteomes" id="UP001152798"/>
    </source>
</evidence>
<protein>
    <submittedName>
        <fullName evidence="1">Uncharacterized protein</fullName>
    </submittedName>
</protein>
<dbReference type="Proteomes" id="UP001152798">
    <property type="component" value="Chromosome 4"/>
</dbReference>
<keyword evidence="2" id="KW-1185">Reference proteome</keyword>
<sequence length="65" mass="7746">MQLVFFRKNDKIKKGRECYNLLTFETNSGLLLKMKKICTTTTHGGFWIQYFVRKYCFKINACAVR</sequence>
<organism evidence="1 2">
    <name type="scientific">Nezara viridula</name>
    <name type="common">Southern green stink bug</name>
    <name type="synonym">Cimex viridulus</name>
    <dbReference type="NCBI Taxonomy" id="85310"/>
    <lineage>
        <taxon>Eukaryota</taxon>
        <taxon>Metazoa</taxon>
        <taxon>Ecdysozoa</taxon>
        <taxon>Arthropoda</taxon>
        <taxon>Hexapoda</taxon>
        <taxon>Insecta</taxon>
        <taxon>Pterygota</taxon>
        <taxon>Neoptera</taxon>
        <taxon>Paraneoptera</taxon>
        <taxon>Hemiptera</taxon>
        <taxon>Heteroptera</taxon>
        <taxon>Panheteroptera</taxon>
        <taxon>Pentatomomorpha</taxon>
        <taxon>Pentatomoidea</taxon>
        <taxon>Pentatomidae</taxon>
        <taxon>Pentatominae</taxon>
        <taxon>Nezara</taxon>
    </lineage>
</organism>
<gene>
    <name evidence="1" type="ORF">NEZAVI_LOCUS7918</name>
</gene>
<proteinExistence type="predicted"/>
<reference evidence="1" key="1">
    <citation type="submission" date="2022-01" db="EMBL/GenBank/DDBJ databases">
        <authorList>
            <person name="King R."/>
        </authorList>
    </citation>
    <scope>NUCLEOTIDE SEQUENCE</scope>
</reference>
<name>A0A9P0HA62_NEZVI</name>
<dbReference type="AlphaFoldDB" id="A0A9P0HA62"/>